<keyword evidence="2" id="KW-1185">Reference proteome</keyword>
<proteinExistence type="predicted"/>
<comment type="caution">
    <text evidence="1">The sequence shown here is derived from an EMBL/GenBank/DDBJ whole genome shotgun (WGS) entry which is preliminary data.</text>
</comment>
<dbReference type="EMBL" id="JAVYJV010000001">
    <property type="protein sequence ID" value="KAK4379120.1"/>
    <property type="molecule type" value="Genomic_DNA"/>
</dbReference>
<sequence>MKKTTGISVLYDIKACAIINDGDGTVETWTRNSSDIEAMNKIIEFLEGKSIMNHDGEREEFSEILNDIIGSSGSATVNVQESGPIEQPCPLDYYWDGHIELSDNNYATANVQEIRNEQACPIAYWVV</sequence>
<protein>
    <submittedName>
        <fullName evidence="1">Uncharacterized protein</fullName>
    </submittedName>
</protein>
<dbReference type="AlphaFoldDB" id="A0AAE1VY70"/>
<gene>
    <name evidence="1" type="ORF">RND71_000982</name>
</gene>
<evidence type="ECO:0000313" key="1">
    <source>
        <dbReference type="EMBL" id="KAK4379120.1"/>
    </source>
</evidence>
<name>A0AAE1VY70_9SOLA</name>
<reference evidence="1" key="1">
    <citation type="submission" date="2023-12" db="EMBL/GenBank/DDBJ databases">
        <title>Genome assembly of Anisodus tanguticus.</title>
        <authorList>
            <person name="Wang Y.-J."/>
        </authorList>
    </citation>
    <scope>NUCLEOTIDE SEQUENCE</scope>
    <source>
        <strain evidence="1">KB-2021</strain>
        <tissue evidence="1">Leaf</tissue>
    </source>
</reference>
<accession>A0AAE1VY70</accession>
<organism evidence="1 2">
    <name type="scientific">Anisodus tanguticus</name>
    <dbReference type="NCBI Taxonomy" id="243964"/>
    <lineage>
        <taxon>Eukaryota</taxon>
        <taxon>Viridiplantae</taxon>
        <taxon>Streptophyta</taxon>
        <taxon>Embryophyta</taxon>
        <taxon>Tracheophyta</taxon>
        <taxon>Spermatophyta</taxon>
        <taxon>Magnoliopsida</taxon>
        <taxon>eudicotyledons</taxon>
        <taxon>Gunneridae</taxon>
        <taxon>Pentapetalae</taxon>
        <taxon>asterids</taxon>
        <taxon>lamiids</taxon>
        <taxon>Solanales</taxon>
        <taxon>Solanaceae</taxon>
        <taxon>Solanoideae</taxon>
        <taxon>Hyoscyameae</taxon>
        <taxon>Anisodus</taxon>
    </lineage>
</organism>
<dbReference type="Proteomes" id="UP001291623">
    <property type="component" value="Unassembled WGS sequence"/>
</dbReference>
<evidence type="ECO:0000313" key="2">
    <source>
        <dbReference type="Proteomes" id="UP001291623"/>
    </source>
</evidence>